<dbReference type="AlphaFoldDB" id="A0A0N4VSN3"/>
<protein>
    <submittedName>
        <fullName evidence="1">Sulfotransfer_1 domain-containing protein</fullName>
    </submittedName>
</protein>
<dbReference type="PANTHER" id="PTHR22900:SF5">
    <property type="entry name" value="PROTEIN CBG14245"/>
    <property type="match status" value="1"/>
</dbReference>
<name>A0A0N4VSN3_HAEPC</name>
<proteinExistence type="predicted"/>
<dbReference type="InterPro" id="IPR007669">
    <property type="entry name" value="Chst-1-like"/>
</dbReference>
<dbReference type="OMA" id="HEVFMEY"/>
<dbReference type="Pfam" id="PF03567">
    <property type="entry name" value="Sulfotransfer_2"/>
    <property type="match status" value="1"/>
</dbReference>
<dbReference type="GO" id="GO:1902884">
    <property type="term" value="P:positive regulation of response to oxidative stress"/>
    <property type="evidence" value="ECO:0007669"/>
    <property type="project" value="InterPro"/>
</dbReference>
<dbReference type="GO" id="GO:0016020">
    <property type="term" value="C:membrane"/>
    <property type="evidence" value="ECO:0007669"/>
    <property type="project" value="InterPro"/>
</dbReference>
<reference evidence="1" key="1">
    <citation type="submission" date="2017-02" db="UniProtKB">
        <authorList>
            <consortium name="WormBaseParasite"/>
        </authorList>
    </citation>
    <scope>IDENTIFICATION</scope>
</reference>
<organism evidence="1">
    <name type="scientific">Haemonchus placei</name>
    <name type="common">Barber's pole worm</name>
    <dbReference type="NCBI Taxonomy" id="6290"/>
    <lineage>
        <taxon>Eukaryota</taxon>
        <taxon>Metazoa</taxon>
        <taxon>Ecdysozoa</taxon>
        <taxon>Nematoda</taxon>
        <taxon>Chromadorea</taxon>
        <taxon>Rhabditida</taxon>
        <taxon>Rhabditina</taxon>
        <taxon>Rhabditomorpha</taxon>
        <taxon>Strongyloidea</taxon>
        <taxon>Trichostrongylidae</taxon>
        <taxon>Haemonchus</taxon>
    </lineage>
</organism>
<dbReference type="InterPro" id="IPR005331">
    <property type="entry name" value="Sulfotransferase"/>
</dbReference>
<sequence>LALVDFDFSSLPATVQKCKGIRTCDHARKIVWVADIRAHFYLLPNADKDGKNSRVAQNIILASAGRVFLTVQAEDPELEPYFKEIEQLVEEESDVSEIIPPYYPMENFYVVSPPYNLATCEIEKNMLTIRRSIFCYLTNTTQFIAENRSISTEFWNDWLCDQTFIRDSLSSVRDTIEANLTLFTVVRHPIDRFLSGYVDKCMNELTYYTEDERCFGCRNDMRCFVDVLHEVFMEYYNNSTETEDDPEMARMDHYYIRHFAPQTW</sequence>
<evidence type="ECO:0000313" key="1">
    <source>
        <dbReference type="WBParaSite" id="HPLM_0000030001-mRNA-1"/>
    </source>
</evidence>
<dbReference type="GO" id="GO:0050650">
    <property type="term" value="P:chondroitin sulfate proteoglycan biosynthetic process"/>
    <property type="evidence" value="ECO:0007669"/>
    <property type="project" value="InterPro"/>
</dbReference>
<dbReference type="PANTHER" id="PTHR22900">
    <property type="entry name" value="PROTEIN CBG14245-RELATED"/>
    <property type="match status" value="1"/>
</dbReference>
<dbReference type="GO" id="GO:0047756">
    <property type="term" value="F:chondroitin 4-sulfotransferase activity"/>
    <property type="evidence" value="ECO:0007669"/>
    <property type="project" value="InterPro"/>
</dbReference>
<dbReference type="WBParaSite" id="HPLM_0000030001-mRNA-1">
    <property type="protein sequence ID" value="HPLM_0000030001-mRNA-1"/>
    <property type="gene ID" value="HPLM_0000030001"/>
</dbReference>
<accession>A0A0N4VSN3</accession>